<comment type="caution">
    <text evidence="3">The sequence shown here is derived from an EMBL/GenBank/DDBJ whole genome shotgun (WGS) entry which is preliminary data.</text>
</comment>
<dbReference type="EMBL" id="JAOTPL010000006">
    <property type="protein sequence ID" value="MCU7694058.1"/>
    <property type="molecule type" value="Genomic_DNA"/>
</dbReference>
<dbReference type="PANTHER" id="PTHR42208">
    <property type="entry name" value="HEAVY METAL TRANSPORTER-RELATED"/>
    <property type="match status" value="1"/>
</dbReference>
<evidence type="ECO:0000313" key="3">
    <source>
        <dbReference type="EMBL" id="MCU7694058.1"/>
    </source>
</evidence>
<evidence type="ECO:0000313" key="4">
    <source>
        <dbReference type="Proteomes" id="UP001209317"/>
    </source>
</evidence>
<feature type="transmembrane region" description="Helical" evidence="1">
    <location>
        <begin position="42"/>
        <end position="65"/>
    </location>
</feature>
<reference evidence="3" key="1">
    <citation type="submission" date="2022-10" db="EMBL/GenBank/DDBJ databases">
        <authorList>
            <person name="Kim H.S."/>
            <person name="Kim J.-S."/>
            <person name="Suh M.K."/>
            <person name="Eom M.K."/>
            <person name="Lee J.-S."/>
        </authorList>
    </citation>
    <scope>NUCLEOTIDE SEQUENCE</scope>
    <source>
        <strain evidence="3">LIP-5</strain>
    </source>
</reference>
<feature type="transmembrane region" description="Helical" evidence="1">
    <location>
        <begin position="158"/>
        <end position="182"/>
    </location>
</feature>
<gene>
    <name evidence="3" type="ORF">OD355_05950</name>
</gene>
<dbReference type="RefSeq" id="WP_263037546.1">
    <property type="nucleotide sequence ID" value="NZ_JAOTPL010000006.1"/>
</dbReference>
<keyword evidence="4" id="KW-1185">Reference proteome</keyword>
<evidence type="ECO:0000259" key="2">
    <source>
        <dbReference type="Pfam" id="PF13386"/>
    </source>
</evidence>
<organism evidence="3 4">
    <name type="scientific">Haoranjiania flava</name>
    <dbReference type="NCBI Taxonomy" id="1856322"/>
    <lineage>
        <taxon>Bacteria</taxon>
        <taxon>Pseudomonadati</taxon>
        <taxon>Bacteroidota</taxon>
        <taxon>Chitinophagia</taxon>
        <taxon>Chitinophagales</taxon>
        <taxon>Chitinophagaceae</taxon>
        <taxon>Haoranjiania</taxon>
    </lineage>
</organism>
<dbReference type="Proteomes" id="UP001209317">
    <property type="component" value="Unassembled WGS sequence"/>
</dbReference>
<proteinExistence type="predicted"/>
<keyword evidence="1" id="KW-1133">Transmembrane helix</keyword>
<accession>A0AAE3IMX6</accession>
<sequence length="234" mass="25166">MWFSVLTGLSIGFLGSFHCIGMCGPIALSLPIHNKPKAEKALVIFLYNLGRALTYAAFGAILGFISNRFFLVGYQQTVSVIAGALILLLLVLAYFFPNDSTVFGRFHTGVQNLLGKALYGKKNNFSYLTIGLLNGLLPCGLVYLAVATSLTTGSAINGAILMFFFGIGTFPLMISLLVLGNYISVSARKKVRKLVPYFIAFMAVLLILRGMNLGIPYISPALGNADKSGAVHCH</sequence>
<dbReference type="InterPro" id="IPR039447">
    <property type="entry name" value="UreH-like_TM_dom"/>
</dbReference>
<feature type="domain" description="Urease accessory protein UreH-like transmembrane" evidence="2">
    <location>
        <begin position="9"/>
        <end position="204"/>
    </location>
</feature>
<feature type="transmembrane region" description="Helical" evidence="1">
    <location>
        <begin position="6"/>
        <end position="30"/>
    </location>
</feature>
<feature type="transmembrane region" description="Helical" evidence="1">
    <location>
        <begin position="194"/>
        <end position="218"/>
    </location>
</feature>
<evidence type="ECO:0000256" key="1">
    <source>
        <dbReference type="SAM" id="Phobius"/>
    </source>
</evidence>
<protein>
    <submittedName>
        <fullName evidence="3">Sulfite exporter TauE/SafE family protein</fullName>
    </submittedName>
</protein>
<name>A0AAE3IMX6_9BACT</name>
<feature type="transmembrane region" description="Helical" evidence="1">
    <location>
        <begin position="125"/>
        <end position="146"/>
    </location>
</feature>
<dbReference type="PANTHER" id="PTHR42208:SF1">
    <property type="entry name" value="HEAVY METAL TRANSPORTER"/>
    <property type="match status" value="1"/>
</dbReference>
<keyword evidence="1" id="KW-0812">Transmembrane</keyword>
<dbReference type="AlphaFoldDB" id="A0AAE3IMX6"/>
<feature type="transmembrane region" description="Helical" evidence="1">
    <location>
        <begin position="77"/>
        <end position="96"/>
    </location>
</feature>
<dbReference type="Pfam" id="PF13386">
    <property type="entry name" value="DsbD_2"/>
    <property type="match status" value="1"/>
</dbReference>
<keyword evidence="1" id="KW-0472">Membrane</keyword>